<evidence type="ECO:0000259" key="15">
    <source>
        <dbReference type="PROSITE" id="PS51413"/>
    </source>
</evidence>
<evidence type="ECO:0000256" key="12">
    <source>
        <dbReference type="SAM" id="Coils"/>
    </source>
</evidence>
<dbReference type="GO" id="GO:0031011">
    <property type="term" value="C:Ino80 complex"/>
    <property type="evidence" value="ECO:0007669"/>
    <property type="project" value="UniProtKB-UniRule"/>
</dbReference>
<dbReference type="InterPro" id="IPR050520">
    <property type="entry name" value="INO80/SWR1_helicase"/>
</dbReference>
<dbReference type="InterPro" id="IPR014001">
    <property type="entry name" value="Helicase_ATP-bd"/>
</dbReference>
<evidence type="ECO:0000256" key="3">
    <source>
        <dbReference type="ARBA" id="ARBA00019805"/>
    </source>
</evidence>
<keyword evidence="4" id="KW-0547">Nucleotide-binding</keyword>
<dbReference type="Pfam" id="PF00176">
    <property type="entry name" value="SNF2-rel_dom"/>
    <property type="match status" value="1"/>
</dbReference>
<keyword evidence="5 11" id="KW-0227">DNA damage</keyword>
<dbReference type="PROSITE" id="PS51194">
    <property type="entry name" value="HELICASE_CTER"/>
    <property type="match status" value="1"/>
</dbReference>
<accession>A0A0H5RNC9</accession>
<evidence type="ECO:0000256" key="2">
    <source>
        <dbReference type="ARBA" id="ARBA00007025"/>
    </source>
</evidence>
<comment type="subunit">
    <text evidence="11">Component of the INO80 chromatin-remodeling complex.</text>
</comment>
<dbReference type="Pfam" id="PF00271">
    <property type="entry name" value="Helicase_C"/>
    <property type="match status" value="1"/>
</dbReference>
<dbReference type="EMBL" id="HACM01009802">
    <property type="protein sequence ID" value="CRZ10244.1"/>
    <property type="molecule type" value="Transcribed_RNA"/>
</dbReference>
<keyword evidence="6 11" id="KW-0378">Hydrolase</keyword>
<keyword evidence="7 11" id="KW-0067">ATP-binding</keyword>
<evidence type="ECO:0000256" key="10">
    <source>
        <dbReference type="ARBA" id="ARBA00023242"/>
    </source>
</evidence>
<evidence type="ECO:0000259" key="13">
    <source>
        <dbReference type="PROSITE" id="PS51192"/>
    </source>
</evidence>
<keyword evidence="10" id="KW-0539">Nucleus</keyword>
<name>A0A0H5RNC9_9EUKA</name>
<dbReference type="InterPro" id="IPR038718">
    <property type="entry name" value="SNF2-like_sf"/>
</dbReference>
<keyword evidence="8 11" id="KW-0238">DNA-binding</keyword>
<evidence type="ECO:0000256" key="8">
    <source>
        <dbReference type="ARBA" id="ARBA00023125"/>
    </source>
</evidence>
<dbReference type="InterPro" id="IPR020838">
    <property type="entry name" value="DBINO"/>
</dbReference>
<dbReference type="Pfam" id="PF13892">
    <property type="entry name" value="DBINO"/>
    <property type="match status" value="1"/>
</dbReference>
<dbReference type="GO" id="GO:0016887">
    <property type="term" value="F:ATP hydrolysis activity"/>
    <property type="evidence" value="ECO:0007669"/>
    <property type="project" value="TreeGrafter"/>
</dbReference>
<dbReference type="InterPro" id="IPR001650">
    <property type="entry name" value="Helicase_C-like"/>
</dbReference>
<feature type="coiled-coil region" evidence="12">
    <location>
        <begin position="342"/>
        <end position="372"/>
    </location>
</feature>
<organism evidence="16">
    <name type="scientific">Spongospora subterranea</name>
    <dbReference type="NCBI Taxonomy" id="70186"/>
    <lineage>
        <taxon>Eukaryota</taxon>
        <taxon>Sar</taxon>
        <taxon>Rhizaria</taxon>
        <taxon>Endomyxa</taxon>
        <taxon>Phytomyxea</taxon>
        <taxon>Plasmodiophorida</taxon>
        <taxon>Plasmodiophoridae</taxon>
        <taxon>Spongospora</taxon>
    </lineage>
</organism>
<dbReference type="Gene3D" id="3.40.50.10810">
    <property type="entry name" value="Tandem AAA-ATPase domain"/>
    <property type="match status" value="1"/>
</dbReference>
<feature type="domain" description="Helicase C-terminal" evidence="14">
    <location>
        <begin position="1098"/>
        <end position="1254"/>
    </location>
</feature>
<reference evidence="16" key="1">
    <citation type="submission" date="2015-04" db="EMBL/GenBank/DDBJ databases">
        <title>The genome sequence of the plant pathogenic Rhizarian Plasmodiophora brassicae reveals insights in its biotrophic life cycle and the origin of chitin synthesis.</title>
        <authorList>
            <person name="Schwelm A."/>
            <person name="Fogelqvist J."/>
            <person name="Knaust A."/>
            <person name="Julke S."/>
            <person name="Lilja T."/>
            <person name="Dhandapani V."/>
            <person name="Bonilla-Rosso G."/>
            <person name="Karlsson M."/>
            <person name="Shevchenko A."/>
            <person name="Choi S.R."/>
            <person name="Kim H.G."/>
            <person name="Park J.Y."/>
            <person name="Lim Y.P."/>
            <person name="Ludwig-Muller J."/>
            <person name="Dixelius C."/>
        </authorList>
    </citation>
    <scope>NUCLEOTIDE SEQUENCE</scope>
    <source>
        <tissue evidence="16">Potato root galls</tissue>
    </source>
</reference>
<sequence length="1273" mass="145687">MIAGARDRPPVAGIFENTTFEDLYQQETELLDRPDAGYARAKRRHHPNNNLHLTLPPHVFTFTEDDEAAPLSSLSWWNDVYLENGIVDCLEAELPDRISLCVPFDSIRTPDELLASYRQERSEVSPKIMVVAPAEYAGHPLPAFDVAFDVPPSSTSQRRSHSLPKKRLFFTEMSADAKRCRLNAVKSASSDTEIDESPISISQCLSSCGQQIWAPLDPSQCRFVVCEDGFDEAPVEFDDMGDGGDDTNAFVEDDDPARKLSRCDRRRAQLWRNIVKNEMPREHRKYQVRCMSAVNHFKRVSFIAVKEVRRLALRCHRLSRDYASRARRCVRDMQAYWRKMDKELVERRKVHEKEEVERLKALEEAREAAQQQRKLEFLLTQTELFSHFIGKKMGILPTDPSQSENPEPVEIFAEADQGLAQEAAEATKLYIQQTRERSQMFDAGMANLDVNIETELGDDEEVDLLHPSTMPANSEMWSEPTLFKGKLKEYQIKGLNWLVNLYEQGINGILADEMGLGKTIQTICLLGHLAEAKNIWGPFLIVAPNSTLHQWKQELNKFFPPLTVIPYWGSLKDRTTIRKFWKPKSLSQKDSPFHVCITSYAVFVNDEKHFQRIKWQYMVLDEAQAIKNSGSQRWAKLLNLKCRNRLLLTGTPIQNSMAELWALLHFIMPTLFDSHEEFNRWFSKDVENAATGDKQALDAHKIKRLHMILQPFMLRRVKHDVEHEMSAKIEIQLSCELSRRQRTLYRALQNKISFAELGDTSLTSKENLMNLVMQFRKVCNHPEVFERSWASSPFQFTFDSYLSSGNSTSGGGRGVGATPPLDSVFPTAHNPIQCYFPKLLLDVVDTISPRISSIWAPSHIHSSSAFAFHRLIDRSPSETAFTFWSQLSPLHAWLAVIASEYLSHRFYNIDRWLDESDVDVDVFGRPIRKIPLWSNLGRLLIVKQNYRLQVSNVFGGIADDVSSSLKHKVYSLPLLRVLDDRVAAATQQLVVSSRRQYIRCLDSHSGWERSVLTGIDCRPWCKDPASSNCNDSLLLPCGVALPARYRNVVSPIVFANSSHALSLPGLCEEVFKVVGSDRSQIFAPHFGKLIADSGKLMVLDRLLSRLKAEGHRVLIFSQMKKMIDILEDYMHYRKYSMFRLDGTTELADRRDMVNEFQSNTDIFAFLLSTRAGGLGITLTAADTVIFFDNDWNPTMDAQAQDRVHRIGQTKQVTVYRMVCKGTVEERILKRAQDKFEIQKTVYSGQFKLQKANDVDLFKKSELKEFLRDSSARE</sequence>
<evidence type="ECO:0000256" key="11">
    <source>
        <dbReference type="RuleBase" id="RU368001"/>
    </source>
</evidence>
<dbReference type="InterPro" id="IPR000330">
    <property type="entry name" value="SNF2_N"/>
</dbReference>
<evidence type="ECO:0000256" key="6">
    <source>
        <dbReference type="ARBA" id="ARBA00022801"/>
    </source>
</evidence>
<comment type="subcellular location">
    <subcellularLocation>
        <location evidence="1 11">Nucleus</location>
    </subcellularLocation>
</comment>
<evidence type="ECO:0000256" key="5">
    <source>
        <dbReference type="ARBA" id="ARBA00022763"/>
    </source>
</evidence>
<evidence type="ECO:0000256" key="4">
    <source>
        <dbReference type="ARBA" id="ARBA00022741"/>
    </source>
</evidence>
<keyword evidence="12" id="KW-0175">Coiled coil</keyword>
<evidence type="ECO:0000256" key="1">
    <source>
        <dbReference type="ARBA" id="ARBA00004123"/>
    </source>
</evidence>
<feature type="domain" description="DBINO" evidence="15">
    <location>
        <begin position="270"/>
        <end position="395"/>
    </location>
</feature>
<dbReference type="AlphaFoldDB" id="A0A0H5RNC9"/>
<comment type="domain">
    <text evidence="11">The DBINO region is involved in binding to DNA.</text>
</comment>
<dbReference type="SMART" id="SM00490">
    <property type="entry name" value="HELICc"/>
    <property type="match status" value="1"/>
</dbReference>
<dbReference type="GO" id="GO:0042393">
    <property type="term" value="F:histone binding"/>
    <property type="evidence" value="ECO:0007669"/>
    <property type="project" value="TreeGrafter"/>
</dbReference>
<evidence type="ECO:0000313" key="16">
    <source>
        <dbReference type="EMBL" id="CRZ10244.1"/>
    </source>
</evidence>
<dbReference type="GO" id="GO:0006338">
    <property type="term" value="P:chromatin remodeling"/>
    <property type="evidence" value="ECO:0007669"/>
    <property type="project" value="UniProtKB-UniRule"/>
</dbReference>
<comment type="similarity">
    <text evidence="2 11">Belongs to the SNF2/RAD54 helicase family.</text>
</comment>
<dbReference type="Gene3D" id="3.40.50.300">
    <property type="entry name" value="P-loop containing nucleotide triphosphate hydrolases"/>
    <property type="match status" value="1"/>
</dbReference>
<evidence type="ECO:0000256" key="7">
    <source>
        <dbReference type="ARBA" id="ARBA00022840"/>
    </source>
</evidence>
<dbReference type="FunFam" id="3.40.50.10810:FF:000006">
    <property type="entry name" value="Putative DNA helicase INO80"/>
    <property type="match status" value="1"/>
</dbReference>
<proteinExistence type="inferred from homology"/>
<evidence type="ECO:0000259" key="14">
    <source>
        <dbReference type="PROSITE" id="PS51194"/>
    </source>
</evidence>
<dbReference type="GO" id="GO:0003677">
    <property type="term" value="F:DNA binding"/>
    <property type="evidence" value="ECO:0007669"/>
    <property type="project" value="UniProtKB-UniRule"/>
</dbReference>
<protein>
    <recommendedName>
        <fullName evidence="3 11">Chromatin-remodeling ATPase INO80</fullName>
        <ecNumber evidence="11">3.6.4.-</ecNumber>
    </recommendedName>
</protein>
<keyword evidence="9 11" id="KW-0234">DNA repair</keyword>
<comment type="function">
    <text evidence="11">ATPase component of the INO80 complex which remodels chromatin by shifting nucleosomes and is involved in DNA repair.</text>
</comment>
<dbReference type="SUPFAM" id="SSF52540">
    <property type="entry name" value="P-loop containing nucleoside triphosphate hydrolases"/>
    <property type="match status" value="2"/>
</dbReference>
<comment type="catalytic activity">
    <reaction evidence="11">
        <text>ATP + H2O = ADP + phosphate + H(+)</text>
        <dbReference type="Rhea" id="RHEA:13065"/>
        <dbReference type="ChEBI" id="CHEBI:15377"/>
        <dbReference type="ChEBI" id="CHEBI:15378"/>
        <dbReference type="ChEBI" id="CHEBI:30616"/>
        <dbReference type="ChEBI" id="CHEBI:43474"/>
        <dbReference type="ChEBI" id="CHEBI:456216"/>
    </reaction>
</comment>
<feature type="domain" description="Helicase ATP-binding" evidence="13">
    <location>
        <begin position="499"/>
        <end position="670"/>
    </location>
</feature>
<dbReference type="InterPro" id="IPR049730">
    <property type="entry name" value="SNF2/RAD54-like_C"/>
</dbReference>
<dbReference type="PROSITE" id="PS51192">
    <property type="entry name" value="HELICASE_ATP_BIND_1"/>
    <property type="match status" value="1"/>
</dbReference>
<dbReference type="SMART" id="SM00487">
    <property type="entry name" value="DEXDc"/>
    <property type="match status" value="1"/>
</dbReference>
<evidence type="ECO:0000256" key="9">
    <source>
        <dbReference type="ARBA" id="ARBA00023204"/>
    </source>
</evidence>
<dbReference type="GO" id="GO:0006281">
    <property type="term" value="P:DNA repair"/>
    <property type="evidence" value="ECO:0007669"/>
    <property type="project" value="UniProtKB-UniRule"/>
</dbReference>
<dbReference type="PANTHER" id="PTHR45685:SF2">
    <property type="entry name" value="CHROMATIN-REMODELING ATPASE INO80"/>
    <property type="match status" value="1"/>
</dbReference>
<dbReference type="PROSITE" id="PS51413">
    <property type="entry name" value="DBINO"/>
    <property type="match status" value="1"/>
</dbReference>
<dbReference type="EC" id="3.6.4.-" evidence="11"/>
<dbReference type="GO" id="GO:0005524">
    <property type="term" value="F:ATP binding"/>
    <property type="evidence" value="ECO:0007669"/>
    <property type="project" value="UniProtKB-UniRule"/>
</dbReference>
<dbReference type="InterPro" id="IPR027417">
    <property type="entry name" value="P-loop_NTPase"/>
</dbReference>
<dbReference type="PANTHER" id="PTHR45685">
    <property type="entry name" value="HELICASE SRCAP-RELATED"/>
    <property type="match status" value="1"/>
</dbReference>
<dbReference type="CDD" id="cd18793">
    <property type="entry name" value="SF2_C_SNF"/>
    <property type="match status" value="1"/>
</dbReference>